<gene>
    <name evidence="1" type="ORF">AS594_03280</name>
</gene>
<comment type="caution">
    <text evidence="1">The sequence shown here is derived from an EMBL/GenBank/DDBJ whole genome shotgun (WGS) entry which is preliminary data.</text>
</comment>
<protein>
    <submittedName>
        <fullName evidence="1">Uncharacterized protein</fullName>
    </submittedName>
</protein>
<reference evidence="1 2" key="1">
    <citation type="submission" date="2016-08" db="EMBL/GenBank/DDBJ databases">
        <title>Complete genome sequence of Streptomyces agglomeratus strain 6-3-2, a novel anti-MRSA actinomycete isolated from Wuli of Tebit, China.</title>
        <authorList>
            <person name="Chen X."/>
        </authorList>
    </citation>
    <scope>NUCLEOTIDE SEQUENCE [LARGE SCALE GENOMIC DNA]</scope>
    <source>
        <strain evidence="1 2">6-3-2</strain>
    </source>
</reference>
<proteinExistence type="predicted"/>
<name>A0A1E5P2R2_9ACTN</name>
<dbReference type="AlphaFoldDB" id="A0A1E5P2R2"/>
<evidence type="ECO:0000313" key="1">
    <source>
        <dbReference type="EMBL" id="OEJ23644.1"/>
    </source>
</evidence>
<organism evidence="1 2">
    <name type="scientific">Streptomyces agglomeratus</name>
    <dbReference type="NCBI Taxonomy" id="285458"/>
    <lineage>
        <taxon>Bacteria</taxon>
        <taxon>Bacillati</taxon>
        <taxon>Actinomycetota</taxon>
        <taxon>Actinomycetes</taxon>
        <taxon>Kitasatosporales</taxon>
        <taxon>Streptomycetaceae</taxon>
        <taxon>Streptomyces</taxon>
    </lineage>
</organism>
<sequence>MQHVTTTGTALAVALLPLAVGVLLAKTMAGDPLAPVNALITSGGQRARVSPSQWRGCGRTALSRWKAERTEGLRRSDDSRARRCIGRLRDESRRRKRLLSRSGCATTSA</sequence>
<dbReference type="Proteomes" id="UP000095759">
    <property type="component" value="Unassembled WGS sequence"/>
</dbReference>
<dbReference type="EMBL" id="MEHJ01000001">
    <property type="protein sequence ID" value="OEJ23644.1"/>
    <property type="molecule type" value="Genomic_DNA"/>
</dbReference>
<keyword evidence="2" id="KW-1185">Reference proteome</keyword>
<evidence type="ECO:0000313" key="2">
    <source>
        <dbReference type="Proteomes" id="UP000095759"/>
    </source>
</evidence>
<accession>A0A1E5P2R2</accession>